<name>A0AAV6L7K5_9ERIC</name>
<protein>
    <submittedName>
        <fullName evidence="2">Uncharacterized protein</fullName>
    </submittedName>
</protein>
<keyword evidence="3" id="KW-1185">Reference proteome</keyword>
<gene>
    <name evidence="2" type="ORF">RHGRI_003926</name>
</gene>
<evidence type="ECO:0000313" key="3">
    <source>
        <dbReference type="Proteomes" id="UP000823749"/>
    </source>
</evidence>
<feature type="region of interest" description="Disordered" evidence="1">
    <location>
        <begin position="1"/>
        <end position="20"/>
    </location>
</feature>
<comment type="caution">
    <text evidence="2">The sequence shown here is derived from an EMBL/GenBank/DDBJ whole genome shotgun (WGS) entry which is preliminary data.</text>
</comment>
<evidence type="ECO:0000256" key="1">
    <source>
        <dbReference type="SAM" id="MobiDB-lite"/>
    </source>
</evidence>
<reference evidence="2" key="1">
    <citation type="submission" date="2020-08" db="EMBL/GenBank/DDBJ databases">
        <title>Plant Genome Project.</title>
        <authorList>
            <person name="Zhang R.-G."/>
        </authorList>
    </citation>
    <scope>NUCLEOTIDE SEQUENCE</scope>
    <source>
        <strain evidence="2">WSP0</strain>
        <tissue evidence="2">Leaf</tissue>
    </source>
</reference>
<dbReference type="EMBL" id="JACTNZ010000002">
    <property type="protein sequence ID" value="KAG5560746.1"/>
    <property type="molecule type" value="Genomic_DNA"/>
</dbReference>
<dbReference type="AlphaFoldDB" id="A0AAV6L7K5"/>
<sequence>MDPVPPPAASSPPSCGSKQMMETDKTGVLFRASSEFQPCMEVELPNNLPLPDAFLDFLNENGLDPSIYSNTDPTSHYIRYTCI</sequence>
<evidence type="ECO:0000313" key="2">
    <source>
        <dbReference type="EMBL" id="KAG5560746.1"/>
    </source>
</evidence>
<accession>A0AAV6L7K5</accession>
<dbReference type="Proteomes" id="UP000823749">
    <property type="component" value="Chromosome 2"/>
</dbReference>
<feature type="compositionally biased region" description="Pro residues" evidence="1">
    <location>
        <begin position="1"/>
        <end position="10"/>
    </location>
</feature>
<proteinExistence type="predicted"/>
<organism evidence="2 3">
    <name type="scientific">Rhododendron griersonianum</name>
    <dbReference type="NCBI Taxonomy" id="479676"/>
    <lineage>
        <taxon>Eukaryota</taxon>
        <taxon>Viridiplantae</taxon>
        <taxon>Streptophyta</taxon>
        <taxon>Embryophyta</taxon>
        <taxon>Tracheophyta</taxon>
        <taxon>Spermatophyta</taxon>
        <taxon>Magnoliopsida</taxon>
        <taxon>eudicotyledons</taxon>
        <taxon>Gunneridae</taxon>
        <taxon>Pentapetalae</taxon>
        <taxon>asterids</taxon>
        <taxon>Ericales</taxon>
        <taxon>Ericaceae</taxon>
        <taxon>Ericoideae</taxon>
        <taxon>Rhodoreae</taxon>
        <taxon>Rhododendron</taxon>
    </lineage>
</organism>